<dbReference type="Proteomes" id="UP000320472">
    <property type="component" value="Segment"/>
</dbReference>
<reference evidence="4 6" key="1">
    <citation type="journal article" date="2018" name="Viruses">
        <title>Genome Sequences of Akhmeta Virus, an Early Divergent Old World Orthopoxvirus.</title>
        <authorList>
            <person name="Gao J"/>
            <person name="Gigante C"/>
            <person name="Khmaladze E"/>
            <person name="Liu P"/>
            <person name="Tang S"/>
            <person name="Wilkins K"/>
            <person name="Zhao K"/>
            <person name="Davidson W"/>
            <person name="Nakazawa Y"/>
            <person name="Maghlakelidze G"/>
            <person name="Geleishvili M"/>
            <person name="Kokhreidze M"/>
            <person name="Carroll DS"/>
            <person name="Emerson G Li.Y."/>
        </authorList>
    </citation>
    <scope>NUCLEOTIDE SEQUENCE [LARGE SCALE GENOMIC DNA]</scope>
    <source>
        <strain evidence="4">Akhmeta_2013-85</strain>
        <strain evidence="3">Akhmeta_2013-88</strain>
    </source>
</reference>
<dbReference type="Proteomes" id="UP000315114">
    <property type="component" value="Segment"/>
</dbReference>
<accession>A0A346FSG0</accession>
<evidence type="ECO:0000259" key="1">
    <source>
        <dbReference type="Pfam" id="PF04490"/>
    </source>
</evidence>
<dbReference type="Gene3D" id="2.60.240.30">
    <property type="match status" value="1"/>
</dbReference>
<reference evidence="4" key="2">
    <citation type="submission" date="2018-07" db="EMBL/GenBank/DDBJ databases">
        <authorList>
            <person name="Gao J."/>
            <person name="Li Y."/>
            <person name="Wang H."/>
        </authorList>
    </citation>
    <scope>NUCLEOTIDE SEQUENCE</scope>
    <source>
        <strain evidence="4">Akhmeta_2013-85</strain>
        <strain evidence="3">Akhmeta_2013-88</strain>
    </source>
</reference>
<feature type="domain" description="Poxvirus T4 protein C-terminal" evidence="1">
    <location>
        <begin position="102"/>
        <end position="237"/>
    </location>
</feature>
<reference evidence="5 7" key="3">
    <citation type="submission" date="2019-07" db="EMBL/GenBank/DDBJ databases">
        <title>Isolation and characterization of Akhmeta virus from wild caught rodents (Apodemus spp.) in Georgia.</title>
        <authorList>
            <person name="Doty J.B."/>
            <person name="Maghlakelidze G."/>
            <person name="Sikharulidze I."/>
            <person name="Tu S.-L."/>
            <person name="Morgan C.N."/>
            <person name="Mauldin M.R."/>
            <person name="Parkadze O."/>
            <person name="Kartskhia N."/>
            <person name="Turmanidze M."/>
            <person name="Matheny A."/>
            <person name="Davidson W."/>
            <person name="Tang S."/>
            <person name="Li Y."/>
            <person name="Upton C."/>
            <person name="Carroll D.S."/>
            <person name="Emerson G.L."/>
        </authorList>
    </citation>
    <scope>NUCLEOTIDE SEQUENCE [LARGE SCALE GENOMIC DNA]</scope>
    <source>
        <strain evidence="5">G66</strain>
    </source>
</reference>
<evidence type="ECO:0000313" key="7">
    <source>
        <dbReference type="Proteomes" id="UP000324628"/>
    </source>
</evidence>
<dbReference type="Pfam" id="PF04491">
    <property type="entry name" value="Pox_T4_N"/>
    <property type="match status" value="1"/>
</dbReference>
<feature type="domain" description="Poxvirus T4 protein N-terminal" evidence="2">
    <location>
        <begin position="52"/>
        <end position="99"/>
    </location>
</feature>
<dbReference type="InterPro" id="IPR007580">
    <property type="entry name" value="Poxvirus_T4p_N"/>
</dbReference>
<organism evidence="4">
    <name type="scientific">Orthopoxvirus akhmetapox</name>
    <dbReference type="NCBI Taxonomy" id="2200830"/>
    <lineage>
        <taxon>Viruses</taxon>
        <taxon>Varidnaviria</taxon>
        <taxon>Bamfordvirae</taxon>
        <taxon>Nucleocytoviricota</taxon>
        <taxon>Pokkesviricetes</taxon>
        <taxon>Chitovirales</taxon>
        <taxon>Poxviridae</taxon>
        <taxon>Chordopoxvirinae</taxon>
        <taxon>Orthopoxvirus</taxon>
    </lineage>
</organism>
<evidence type="ECO:0000313" key="4">
    <source>
        <dbReference type="EMBL" id="AXN75203.1"/>
    </source>
</evidence>
<dbReference type="InterPro" id="IPR007579">
    <property type="entry name" value="Poxvirus_T4p_C"/>
</dbReference>
<evidence type="ECO:0000259" key="2">
    <source>
        <dbReference type="Pfam" id="PF04491"/>
    </source>
</evidence>
<protein>
    <submittedName>
        <fullName evidence="5">Virulence factor</fullName>
    </submittedName>
</protein>
<dbReference type="Pfam" id="PF04490">
    <property type="entry name" value="Pox_T4_C"/>
    <property type="match status" value="1"/>
</dbReference>
<gene>
    <name evidence="3" type="ORF">AKMV-88-198</name>
    <name evidence="4 5" type="ORF">AKMV198</name>
</gene>
<sequence length="248" mass="28566">MQKMKKKCHIYARLMLSSTNRFKMWSLVIVLLFPSIIYSMSIRRCEKTEEETWGLKIGLCIESKDFYSKRTDCSVHRPDVGGGLITEGNGFRVVVHDKCVNPNPFIITTTKQTHFGVSHSYIEFSNINTDTPESIPECSKHILISVYCDQEASGLDFHTLKYVESSELHVTVKYDTSCINHLGVNYSFMNECDRKLLNIYGRDTLTCGAPNIQTRDKYLTTCTNTKFDRSVYKKHIHRSKVLHTKTEL</sequence>
<name>A0A346FSG0_9POXV</name>
<dbReference type="InterPro" id="IPR016399">
    <property type="entry name" value="Apoptosis_reg_M-T4"/>
</dbReference>
<dbReference type="EMBL" id="MH607142">
    <property type="protein sequence ID" value="AXN75203.1"/>
    <property type="molecule type" value="Genomic_DNA"/>
</dbReference>
<dbReference type="PIRSF" id="PIRSF003796">
    <property type="entry name" value="Apoptosisregulator_M-T4"/>
    <property type="match status" value="1"/>
</dbReference>
<dbReference type="EMBL" id="MN244296">
    <property type="protein sequence ID" value="QEQ49529.1"/>
    <property type="molecule type" value="Genomic_DNA"/>
</dbReference>
<evidence type="ECO:0000313" key="5">
    <source>
        <dbReference type="EMBL" id="QEQ49529.1"/>
    </source>
</evidence>
<evidence type="ECO:0000313" key="3">
    <source>
        <dbReference type="EMBL" id="AXN74983.1"/>
    </source>
</evidence>
<proteinExistence type="predicted"/>
<evidence type="ECO:0000313" key="6">
    <source>
        <dbReference type="Proteomes" id="UP000320472"/>
    </source>
</evidence>
<keyword evidence="6" id="KW-1185">Reference proteome</keyword>
<dbReference type="EMBL" id="MH607141">
    <property type="protein sequence ID" value="AXN74983.1"/>
    <property type="molecule type" value="Genomic_DNA"/>
</dbReference>
<dbReference type="Proteomes" id="UP000324628">
    <property type="component" value="Segment"/>
</dbReference>
<dbReference type="InterPro" id="IPR038687">
    <property type="entry name" value="M-T4_sf"/>
</dbReference>